<evidence type="ECO:0000313" key="1">
    <source>
        <dbReference type="EMBL" id="MDN4483549.1"/>
    </source>
</evidence>
<dbReference type="AlphaFoldDB" id="A0AAW7M352"/>
<dbReference type="PANTHER" id="PTHR21174:SF0">
    <property type="entry name" value="HD PHOSPHOHYDROLASE FAMILY PROTEIN-RELATED"/>
    <property type="match status" value="1"/>
</dbReference>
<dbReference type="RefSeq" id="WP_301118743.1">
    <property type="nucleotide sequence ID" value="NZ_JAUHPX010000004.1"/>
</dbReference>
<sequence>MSAATTPAWLLPAFVREATAAGSTASEEQIAEAGDRLLRRWENPARRYHGIQHLVELLTRVDELQQETRLPHCVRLAAWYHGAVFASDSASAYAAKGGEDEDASAEFARLELRELGLPVEKIDAVATMVHGLARHAAGTQSTDAAVLSDADLAILAADPQRYKAYLQDVRAEYSAIPDERFMRSRRAIVSKLLARERLYTSPLGATWESQARQNLTAELARLDKALAAMSPADDTA</sequence>
<gene>
    <name evidence="1" type="ORF">QQ002_08380</name>
    <name evidence="2" type="ORF">QQX10_08185</name>
</gene>
<dbReference type="Gene3D" id="1.10.3210.10">
    <property type="entry name" value="Hypothetical protein af1432"/>
    <property type="match status" value="1"/>
</dbReference>
<comment type="caution">
    <text evidence="2">The sequence shown here is derived from an EMBL/GenBank/DDBJ whole genome shotgun (WGS) entry which is preliminary data.</text>
</comment>
<name>A0AAW7M352_9MICO</name>
<proteinExistence type="predicted"/>
<evidence type="ECO:0000313" key="4">
    <source>
        <dbReference type="Proteomes" id="UP001172756"/>
    </source>
</evidence>
<accession>A0AAW7M352</accession>
<dbReference type="Proteomes" id="UP001172756">
    <property type="component" value="Unassembled WGS sequence"/>
</dbReference>
<dbReference type="Proteomes" id="UP001172737">
    <property type="component" value="Unassembled WGS sequence"/>
</dbReference>
<reference evidence="2" key="1">
    <citation type="submission" date="2023-06" db="EMBL/GenBank/DDBJ databases">
        <title>Sysu t00039.</title>
        <authorList>
            <person name="Gao L."/>
            <person name="Fang B.-Z."/>
            <person name="Li W.-J."/>
        </authorList>
    </citation>
    <scope>NUCLEOTIDE SEQUENCE</scope>
    <source>
        <strain evidence="2">SYSU T00039</strain>
    </source>
</reference>
<dbReference type="EMBL" id="JAUHPX010000004">
    <property type="protein sequence ID" value="MDN4488144.1"/>
    <property type="molecule type" value="Genomic_DNA"/>
</dbReference>
<evidence type="ECO:0008006" key="5">
    <source>
        <dbReference type="Google" id="ProtNLM"/>
    </source>
</evidence>
<evidence type="ECO:0000313" key="2">
    <source>
        <dbReference type="EMBL" id="MDN4488144.1"/>
    </source>
</evidence>
<evidence type="ECO:0000313" key="3">
    <source>
        <dbReference type="Proteomes" id="UP001172737"/>
    </source>
</evidence>
<protein>
    <recommendedName>
        <fullName evidence="5">Metal-dependent HD superfamily phosphohydrolase</fullName>
    </recommendedName>
</protein>
<organism evidence="2 3">
    <name type="scientific">Demequina lignilytica</name>
    <dbReference type="NCBI Taxonomy" id="3051663"/>
    <lineage>
        <taxon>Bacteria</taxon>
        <taxon>Bacillati</taxon>
        <taxon>Actinomycetota</taxon>
        <taxon>Actinomycetes</taxon>
        <taxon>Micrococcales</taxon>
        <taxon>Demequinaceae</taxon>
        <taxon>Demequina</taxon>
    </lineage>
</organism>
<dbReference type="PIRSF" id="PIRSF035170">
    <property type="entry name" value="HD_phosphohydro"/>
    <property type="match status" value="1"/>
</dbReference>
<keyword evidence="3" id="KW-1185">Reference proteome</keyword>
<dbReference type="InterPro" id="IPR009218">
    <property type="entry name" value="HD_phosphohydro"/>
</dbReference>
<dbReference type="SUPFAM" id="SSF109604">
    <property type="entry name" value="HD-domain/PDEase-like"/>
    <property type="match status" value="1"/>
</dbReference>
<dbReference type="EMBL" id="JAUHQB010000005">
    <property type="protein sequence ID" value="MDN4483549.1"/>
    <property type="molecule type" value="Genomic_DNA"/>
</dbReference>
<dbReference type="PANTHER" id="PTHR21174">
    <property type="match status" value="1"/>
</dbReference>
<reference evidence="1 4" key="2">
    <citation type="submission" date="2023-06" db="EMBL/GenBank/DDBJ databases">
        <title>SYSU T0a273.</title>
        <authorList>
            <person name="Gao L."/>
            <person name="Fang B.-Z."/>
            <person name="Li W.-J."/>
        </authorList>
    </citation>
    <scope>NUCLEOTIDE SEQUENCE [LARGE SCALE GENOMIC DNA]</scope>
    <source>
        <strain evidence="1 4">SYSU T0a273</strain>
    </source>
</reference>